<sequence precursor="true">MRHDRNPKTDKQSPKMRPAKAPGWAKAWEPAAARLPLRTRQVVGHVTLTGNTGTAWYRLDPVPWSFRPDRDREQHILNQAAVLAGLSGQSVRIRGTQVPFPVREWAQAHHQLVTQRQAAFGAVPLPCWPDLLAGEQRQFLGEHLAEKQVYLGVDYLHRSPLAQLAAGLLPRSWRPLARELNAQQGKLAALDTLMARPGMRGRPVTAGQMAWLLHRSTHLGFPAPRLRSEPDVTDWDAGDLAGLLDQVSWTAEPFATTLRVTGMVDGRTLSRHVAILTVGRMQPMTIPQVDLPWMAIPDQLGIPLEWSAHVFVRHDHEVREQLRRVMSRITSQTKHYQVEHDQDPPTALREQHDLALQVEAELSDTQDLSASRARGWWRLAVSGTSETECLENVERVVTAYARRVQIEHTYGQHDLAREFLPGEPVRIRAHRRDLPVRAVAAGGAAITSTAGDRTGWNIARAVLDGRTPVMYDLWANMERFDVAGYYPIVAGLGGGKSTLIGVVIGKTGAAGIPWTCVDPAGRLGRLARTAPLRSHARALDLVNGHPGSLNTYRLVAEPHPDDFTIQDLADLEDADLAALGVDAADLGTVTLDDLDQQLVEGLRDRWLQRARVRAQAARRRLTVDSLTQVLPASLVVRGDQAPHVTTELLLAATLVDAADGPFAGRPKHPGLVIEALRQSRTEHRQVALTTAELLDSIRHEPLPSLLFPERDEHEAVAFDRQLMFFSTKGIALPDQHVGQEYWGDEARQGVAILNLASWLCLRWVYGLPAGQRKGVALDEVHFLEQLSSGRLMLTEFARNTRKQNLAVLAAKQEEAAGSDNDTLRNFVGGAFLGRMDDEQAAARALGLVQIPTGVGYEQALLDLPRPTDDAEDVPRQFLFYSRGGAGCKELIEIARDGDHLDWLWTALESAPGQTFHRAAS</sequence>
<dbReference type="HOGENOM" id="CLU_010663_0_0_11"/>
<dbReference type="KEGG" id="nml:Namu_0639"/>
<evidence type="ECO:0000313" key="3">
    <source>
        <dbReference type="Proteomes" id="UP000002218"/>
    </source>
</evidence>
<reference evidence="3" key="1">
    <citation type="submission" date="2009-09" db="EMBL/GenBank/DDBJ databases">
        <title>The complete genome of Nakamurella multipartita DSM 44233.</title>
        <authorList>
            <consortium name="US DOE Joint Genome Institute (JGI-PGF)"/>
            <person name="Lucas S."/>
            <person name="Copeland A."/>
            <person name="Lapidus A."/>
            <person name="Glavina del Rio T."/>
            <person name="Dalin E."/>
            <person name="Tice H."/>
            <person name="Bruce D."/>
            <person name="Goodwin L."/>
            <person name="Pitluck S."/>
            <person name="Kyrpides N."/>
            <person name="Mavromatis K."/>
            <person name="Ivanova N."/>
            <person name="Ovchinnikova G."/>
            <person name="Sims D."/>
            <person name="Meincke L."/>
            <person name="Brettin T."/>
            <person name="Detter J.C."/>
            <person name="Han C."/>
            <person name="Larimer F."/>
            <person name="Land M."/>
            <person name="Hauser L."/>
            <person name="Markowitz V."/>
            <person name="Cheng J.-F."/>
            <person name="Hugenholtz P."/>
            <person name="Woyke T."/>
            <person name="Wu D."/>
            <person name="Klenk H.-P."/>
            <person name="Eisen J.A."/>
        </authorList>
    </citation>
    <scope>NUCLEOTIDE SEQUENCE [LARGE SCALE GENOMIC DNA]</scope>
    <source>
        <strain evidence="3">ATCC 700099 / DSM 44233 / CIP 104796 / JCM 9543 / NBRC 105858 / Y-104</strain>
    </source>
</reference>
<organism evidence="2 3">
    <name type="scientific">Nakamurella multipartita (strain ATCC 700099 / DSM 44233 / CIP 104796 / JCM 9543 / NBRC 105858 / Y-104)</name>
    <name type="common">Microsphaera multipartita</name>
    <dbReference type="NCBI Taxonomy" id="479431"/>
    <lineage>
        <taxon>Bacteria</taxon>
        <taxon>Bacillati</taxon>
        <taxon>Actinomycetota</taxon>
        <taxon>Actinomycetes</taxon>
        <taxon>Nakamurellales</taxon>
        <taxon>Nakamurellaceae</taxon>
        <taxon>Nakamurella</taxon>
    </lineage>
</organism>
<dbReference type="Proteomes" id="UP000002218">
    <property type="component" value="Chromosome"/>
</dbReference>
<protein>
    <recommendedName>
        <fullName evidence="4">ATPase</fullName>
    </recommendedName>
</protein>
<reference evidence="2 3" key="2">
    <citation type="journal article" date="2010" name="Stand. Genomic Sci.">
        <title>Complete genome sequence of Nakamurella multipartita type strain (Y-104).</title>
        <authorList>
            <person name="Tice H."/>
            <person name="Mayilraj S."/>
            <person name="Sims D."/>
            <person name="Lapidus A."/>
            <person name="Nolan M."/>
            <person name="Lucas S."/>
            <person name="Glavina Del Rio T."/>
            <person name="Copeland A."/>
            <person name="Cheng J.F."/>
            <person name="Meincke L."/>
            <person name="Bruce D."/>
            <person name="Goodwin L."/>
            <person name="Pitluck S."/>
            <person name="Ivanova N."/>
            <person name="Mavromatis K."/>
            <person name="Ovchinnikova G."/>
            <person name="Pati A."/>
            <person name="Chen A."/>
            <person name="Palaniappan K."/>
            <person name="Land M."/>
            <person name="Hauser L."/>
            <person name="Chang Y.J."/>
            <person name="Jeffries C.D."/>
            <person name="Detter J.C."/>
            <person name="Brettin T."/>
            <person name="Rohde M."/>
            <person name="Goker M."/>
            <person name="Bristow J."/>
            <person name="Eisen J.A."/>
            <person name="Markowitz V."/>
            <person name="Hugenholtz P."/>
            <person name="Kyrpides N.C."/>
            <person name="Klenk H.P."/>
            <person name="Chen F."/>
        </authorList>
    </citation>
    <scope>NUCLEOTIDE SEQUENCE [LARGE SCALE GENOMIC DNA]</scope>
    <source>
        <strain evidence="3">ATCC 700099 / DSM 44233 / CIP 104796 / JCM 9543 / NBRC 105858 / Y-104</strain>
    </source>
</reference>
<evidence type="ECO:0000256" key="1">
    <source>
        <dbReference type="SAM" id="MobiDB-lite"/>
    </source>
</evidence>
<keyword evidence="3" id="KW-1185">Reference proteome</keyword>
<feature type="region of interest" description="Disordered" evidence="1">
    <location>
        <begin position="1"/>
        <end position="22"/>
    </location>
</feature>
<dbReference type="Pfam" id="PF12846">
    <property type="entry name" value="AAA_10"/>
    <property type="match status" value="1"/>
</dbReference>
<evidence type="ECO:0008006" key="4">
    <source>
        <dbReference type="Google" id="ProtNLM"/>
    </source>
</evidence>
<dbReference type="EMBL" id="CP001737">
    <property type="protein sequence ID" value="ACV77054.1"/>
    <property type="molecule type" value="Genomic_DNA"/>
</dbReference>
<dbReference type="InParanoid" id="C8X878"/>
<dbReference type="AlphaFoldDB" id="C8X878"/>
<name>C8X878_NAKMY</name>
<dbReference type="eggNOG" id="COG0433">
    <property type="taxonomic scope" value="Bacteria"/>
</dbReference>
<feature type="compositionally biased region" description="Basic and acidic residues" evidence="1">
    <location>
        <begin position="1"/>
        <end position="13"/>
    </location>
</feature>
<proteinExistence type="predicted"/>
<dbReference type="STRING" id="479431.Namu_0639"/>
<accession>C8X878</accession>
<dbReference type="OrthoDB" id="3885223at2"/>
<evidence type="ECO:0000313" key="2">
    <source>
        <dbReference type="EMBL" id="ACV77054.1"/>
    </source>
</evidence>
<gene>
    <name evidence="2" type="ordered locus">Namu_0639</name>
</gene>
<dbReference type="RefSeq" id="WP_015745970.1">
    <property type="nucleotide sequence ID" value="NC_013235.1"/>
</dbReference>